<dbReference type="SUPFAM" id="SSF51430">
    <property type="entry name" value="NAD(P)-linked oxidoreductase"/>
    <property type="match status" value="1"/>
</dbReference>
<dbReference type="InterPro" id="IPR053135">
    <property type="entry name" value="AKR2_Oxidoreductase"/>
</dbReference>
<sequence>MIAQRPFGRTGHQSTATLFGAAALSRATQAEADRVLDLLLEYGVNHIDTAARYGDAELRIGPWMAQHRQHFFLATKTGKRTYQDARDEIHRSLERLRVDTIDLLQLHALFHPDDWDIAMGPGGALEAAQEARAQGLVRFIGVTGHGWTIAAMHKRSLEHFNFDSILLPYNYVMHQNERYQQDFDAVVQLCAERQVAVQTIKAIARGPWATADKARNTWYQPLEEQADIDRAVHWVLGRPGVFLNTAGDIQLLPKMLDAASRYSTRPSDDEMRTMLEKQCVTSLFGIGPTTVR</sequence>
<evidence type="ECO:0000313" key="2">
    <source>
        <dbReference type="EMBL" id="MBM3224904.1"/>
    </source>
</evidence>
<dbReference type="PANTHER" id="PTHR43312:SF1">
    <property type="entry name" value="NADP-DEPENDENT OXIDOREDUCTASE DOMAIN-CONTAINING PROTEIN"/>
    <property type="match status" value="1"/>
</dbReference>
<feature type="domain" description="NADP-dependent oxidoreductase" evidence="1">
    <location>
        <begin position="19"/>
        <end position="225"/>
    </location>
</feature>
<protein>
    <submittedName>
        <fullName evidence="2">Aldo/keto reductase</fullName>
    </submittedName>
</protein>
<gene>
    <name evidence="2" type="ORF">FJZ47_14025</name>
</gene>
<dbReference type="PANTHER" id="PTHR43312">
    <property type="entry name" value="D-THREO-ALDOSE 1-DEHYDROGENASE"/>
    <property type="match status" value="1"/>
</dbReference>
<dbReference type="EMBL" id="VGLS01000433">
    <property type="protein sequence ID" value="MBM3224904.1"/>
    <property type="molecule type" value="Genomic_DNA"/>
</dbReference>
<dbReference type="InterPro" id="IPR023210">
    <property type="entry name" value="NADP_OxRdtase_dom"/>
</dbReference>
<reference evidence="2" key="1">
    <citation type="submission" date="2019-03" db="EMBL/GenBank/DDBJ databases">
        <title>Lake Tanganyika Metagenome-Assembled Genomes (MAGs).</title>
        <authorList>
            <person name="Tran P."/>
        </authorList>
    </citation>
    <scope>NUCLEOTIDE SEQUENCE</scope>
    <source>
        <strain evidence="2">K_DeepCast_65m_m2_066</strain>
    </source>
</reference>
<accession>A0A937W3V0</accession>
<proteinExistence type="predicted"/>
<evidence type="ECO:0000259" key="1">
    <source>
        <dbReference type="Pfam" id="PF00248"/>
    </source>
</evidence>
<dbReference type="CDD" id="cd19100">
    <property type="entry name" value="AKR_unchar"/>
    <property type="match status" value="1"/>
</dbReference>
<organism evidence="2 3">
    <name type="scientific">Tectimicrobiota bacterium</name>
    <dbReference type="NCBI Taxonomy" id="2528274"/>
    <lineage>
        <taxon>Bacteria</taxon>
        <taxon>Pseudomonadati</taxon>
        <taxon>Nitrospinota/Tectimicrobiota group</taxon>
        <taxon>Candidatus Tectimicrobiota</taxon>
    </lineage>
</organism>
<dbReference type="AlphaFoldDB" id="A0A937W3V0"/>
<dbReference type="InterPro" id="IPR036812">
    <property type="entry name" value="NAD(P)_OxRdtase_dom_sf"/>
</dbReference>
<dbReference type="Pfam" id="PF00248">
    <property type="entry name" value="Aldo_ket_red"/>
    <property type="match status" value="1"/>
</dbReference>
<dbReference type="Proteomes" id="UP000712673">
    <property type="component" value="Unassembled WGS sequence"/>
</dbReference>
<evidence type="ECO:0000313" key="3">
    <source>
        <dbReference type="Proteomes" id="UP000712673"/>
    </source>
</evidence>
<name>A0A937W3V0_UNCTE</name>
<dbReference type="Gene3D" id="3.20.20.100">
    <property type="entry name" value="NADP-dependent oxidoreductase domain"/>
    <property type="match status" value="1"/>
</dbReference>
<comment type="caution">
    <text evidence="2">The sequence shown here is derived from an EMBL/GenBank/DDBJ whole genome shotgun (WGS) entry which is preliminary data.</text>
</comment>